<dbReference type="AlphaFoldDB" id="A0A317W9B0"/>
<feature type="domain" description="T6SS Phospholipase effector Tle1-like catalytic" evidence="1">
    <location>
        <begin position="9"/>
        <end position="270"/>
    </location>
</feature>
<reference evidence="2" key="1">
    <citation type="submission" date="2016-12" db="EMBL/GenBank/DDBJ databases">
        <title>The genomes of Aspergillus section Nigri reveals drivers in fungal speciation.</title>
        <authorList>
            <consortium name="DOE Joint Genome Institute"/>
            <person name="Vesth T.C."/>
            <person name="Nybo J."/>
            <person name="Theobald S."/>
            <person name="Brandl J."/>
            <person name="Frisvad J.C."/>
            <person name="Nielsen K.F."/>
            <person name="Lyhne E.K."/>
            <person name="Kogle M.E."/>
            <person name="Kuo A."/>
            <person name="Riley R."/>
            <person name="Clum A."/>
            <person name="Nolan M."/>
            <person name="Lipzen A."/>
            <person name="Salamov A."/>
            <person name="Henrissat B."/>
            <person name="Wiebenga A."/>
            <person name="De vries R.P."/>
            <person name="Grigoriev I.V."/>
            <person name="Mortensen U.H."/>
            <person name="Andersen M.R."/>
            <person name="Baker S.E."/>
        </authorList>
    </citation>
    <scope>NUCLEOTIDE SEQUENCE</scope>
    <source>
        <strain evidence="2">CBS 122712</strain>
    </source>
</reference>
<accession>A0A317W9B0</accession>
<dbReference type="RefSeq" id="XP_025392382.1">
    <property type="nucleotide sequence ID" value="XM_025534549.1"/>
</dbReference>
<dbReference type="Pfam" id="PF09994">
    <property type="entry name" value="T6SS_Tle1-like_cat"/>
    <property type="match status" value="1"/>
</dbReference>
<dbReference type="PANTHER" id="PTHR33840">
    <property type="match status" value="1"/>
</dbReference>
<dbReference type="VEuPathDB" id="FungiDB:BO83DRAFT_414231"/>
<evidence type="ECO:0000313" key="3">
    <source>
        <dbReference type="Proteomes" id="UP000246171"/>
    </source>
</evidence>
<gene>
    <name evidence="2" type="ORF">BO83DRAFT_414231</name>
</gene>
<comment type="caution">
    <text evidence="2">The sequence shown here is derived from an EMBL/GenBank/DDBJ whole genome shotgun (WGS) entry which is preliminary data.</text>
</comment>
<dbReference type="GeneID" id="37056511"/>
<dbReference type="InterPro" id="IPR029058">
    <property type="entry name" value="AB_hydrolase_fold"/>
</dbReference>
<name>A0A317W9B0_ASPEC</name>
<dbReference type="PANTHER" id="PTHR33840:SF1">
    <property type="entry name" value="TLE1 PHOSPHOLIPASE DOMAIN-CONTAINING PROTEIN"/>
    <property type="match status" value="1"/>
</dbReference>
<dbReference type="Proteomes" id="UP000246171">
    <property type="component" value="Unassembled WGS sequence"/>
</dbReference>
<dbReference type="OrthoDB" id="3057168at2759"/>
<keyword evidence="3" id="KW-1185">Reference proteome</keyword>
<proteinExistence type="predicted"/>
<sequence length="414" mass="46290">MSTCKMSPKRLIVCCDGTWKDSTADSQEPPSNVTRLTRTLSRVAVVEENGVNKEIPQIVYYQKGVGTGLADKYFGGVAGIGISANVRAAYGFLVDNYEEGDKIYFFGFSRGAYTARAIAGIVCELGLLTPRGMDNFATVYDDFYDRKLPVYDEEKRRQLGFRDPLPRFTVEIVGVWDTVAFHKPWMFGNWSGEKLEFRNTLLSREVKYAFHALALDEERSAYQPTLWHKPGNADGQELLQVWFSGVHTDVGGGGQDPRLANITLAWMIAQCTKHDQLSFDIEEYLFDRPPRPLEADTAPWATAFGKTNTGSFARTVETILGGKSKRTPLQYKQTGDGSPQPTNEVIHASIEDRVLTGKGTIAGAVLWPSLVIERLTPDQEWVLDSGYKLLQAPVLKEELFMKGRIRTVHVDEVD</sequence>
<organism evidence="2 3">
    <name type="scientific">Aspergillus eucalypticola (strain CBS 122712 / IBT 29274)</name>
    <dbReference type="NCBI Taxonomy" id="1448314"/>
    <lineage>
        <taxon>Eukaryota</taxon>
        <taxon>Fungi</taxon>
        <taxon>Dikarya</taxon>
        <taxon>Ascomycota</taxon>
        <taxon>Pezizomycotina</taxon>
        <taxon>Eurotiomycetes</taxon>
        <taxon>Eurotiomycetidae</taxon>
        <taxon>Eurotiales</taxon>
        <taxon>Aspergillaceae</taxon>
        <taxon>Aspergillus</taxon>
        <taxon>Aspergillus subgen. Circumdati</taxon>
    </lineage>
</organism>
<dbReference type="EMBL" id="MSFU01000003">
    <property type="protein sequence ID" value="PWY82719.1"/>
    <property type="molecule type" value="Genomic_DNA"/>
</dbReference>
<evidence type="ECO:0000313" key="2">
    <source>
        <dbReference type="EMBL" id="PWY82719.1"/>
    </source>
</evidence>
<protein>
    <submittedName>
        <fullName evidence="2">Peptidoglycan binding domain-containing protein</fullName>
    </submittedName>
</protein>
<dbReference type="SUPFAM" id="SSF53474">
    <property type="entry name" value="alpha/beta-Hydrolases"/>
    <property type="match status" value="1"/>
</dbReference>
<dbReference type="InterPro" id="IPR018712">
    <property type="entry name" value="Tle1-like_cat"/>
</dbReference>
<evidence type="ECO:0000259" key="1">
    <source>
        <dbReference type="Pfam" id="PF09994"/>
    </source>
</evidence>